<evidence type="ECO:0000313" key="7">
    <source>
        <dbReference type="EMBL" id="TWA92079.1"/>
    </source>
</evidence>
<organism evidence="7 8">
    <name type="scientific">Bradyrhizobium stylosanthis</name>
    <dbReference type="NCBI Taxonomy" id="1803665"/>
    <lineage>
        <taxon>Bacteria</taxon>
        <taxon>Pseudomonadati</taxon>
        <taxon>Pseudomonadota</taxon>
        <taxon>Alphaproteobacteria</taxon>
        <taxon>Hyphomicrobiales</taxon>
        <taxon>Nitrobacteraceae</taxon>
        <taxon>Bradyrhizobium</taxon>
    </lineage>
</organism>
<dbReference type="CDD" id="cd06173">
    <property type="entry name" value="MFS_MefA_like"/>
    <property type="match status" value="1"/>
</dbReference>
<feature type="transmembrane region" description="Helical" evidence="6">
    <location>
        <begin position="229"/>
        <end position="252"/>
    </location>
</feature>
<evidence type="ECO:0000256" key="3">
    <source>
        <dbReference type="ARBA" id="ARBA00022692"/>
    </source>
</evidence>
<evidence type="ECO:0000256" key="1">
    <source>
        <dbReference type="ARBA" id="ARBA00004651"/>
    </source>
</evidence>
<dbReference type="SUPFAM" id="SSF103473">
    <property type="entry name" value="MFS general substrate transporter"/>
    <property type="match status" value="1"/>
</dbReference>
<dbReference type="GO" id="GO:0022857">
    <property type="term" value="F:transmembrane transporter activity"/>
    <property type="evidence" value="ECO:0007669"/>
    <property type="project" value="InterPro"/>
</dbReference>
<dbReference type="PANTHER" id="PTHR23513">
    <property type="entry name" value="INTEGRAL MEMBRANE EFFLUX PROTEIN-RELATED"/>
    <property type="match status" value="1"/>
</dbReference>
<dbReference type="AlphaFoldDB" id="A0A560D4Q2"/>
<dbReference type="GO" id="GO:0005886">
    <property type="term" value="C:plasma membrane"/>
    <property type="evidence" value="ECO:0007669"/>
    <property type="project" value="UniProtKB-SubCell"/>
</dbReference>
<keyword evidence="8" id="KW-1185">Reference proteome</keyword>
<feature type="transmembrane region" description="Helical" evidence="6">
    <location>
        <begin position="55"/>
        <end position="75"/>
    </location>
</feature>
<keyword evidence="2" id="KW-1003">Cell membrane</keyword>
<dbReference type="Pfam" id="PF07690">
    <property type="entry name" value="MFS_1"/>
    <property type="match status" value="1"/>
</dbReference>
<evidence type="ECO:0000256" key="5">
    <source>
        <dbReference type="ARBA" id="ARBA00023136"/>
    </source>
</evidence>
<dbReference type="PANTHER" id="PTHR23513:SF6">
    <property type="entry name" value="MAJOR FACILITATOR SUPERFAMILY ASSOCIATED DOMAIN-CONTAINING PROTEIN"/>
    <property type="match status" value="1"/>
</dbReference>
<protein>
    <submittedName>
        <fullName evidence="7">MFS transporter</fullName>
    </submittedName>
</protein>
<feature type="transmembrane region" description="Helical" evidence="6">
    <location>
        <begin position="317"/>
        <end position="337"/>
    </location>
</feature>
<feature type="transmembrane region" description="Helical" evidence="6">
    <location>
        <begin position="358"/>
        <end position="380"/>
    </location>
</feature>
<keyword evidence="3 6" id="KW-0812">Transmembrane</keyword>
<feature type="transmembrane region" description="Helical" evidence="6">
    <location>
        <begin position="290"/>
        <end position="311"/>
    </location>
</feature>
<dbReference type="OrthoDB" id="9775268at2"/>
<evidence type="ECO:0000313" key="8">
    <source>
        <dbReference type="Proteomes" id="UP000319949"/>
    </source>
</evidence>
<feature type="transmembrane region" description="Helical" evidence="6">
    <location>
        <begin position="110"/>
        <end position="132"/>
    </location>
</feature>
<feature type="transmembrane region" description="Helical" evidence="6">
    <location>
        <begin position="264"/>
        <end position="283"/>
    </location>
</feature>
<dbReference type="RefSeq" id="WP_082885064.1">
    <property type="nucleotide sequence ID" value="NZ_LVEM01000003.1"/>
</dbReference>
<sequence>MNPTDISTPPRGLPRGYLALLVGRTVSELGSEVTVMALPLTAITLLGAGPAQTGLLLACGRAPYLIIGLLAGVIVDRLPHRCILLTANLVMAVTLATIPLLASLGQLGMVQLYMATTLVGTAAVIGEVAYLACVPTVVDRARLVRAQSSWQLSRSCVVTVGPFLAGWLVSAFSAPTAILVDSASFVVAAVLLPLLPARAAERSATGSSSVVVQIAEGLTAVFGNPILRAVTLATGSFIFCYNAYSAVFLLYLTQHIGLDGWTTGLVLSIGAIGGILGAVTAAWAGRAIGLGPVLMATLALSAAGMTLSALFTEPRSVALVCVALSQFVLSFGQEIYNVHQVSVRYALAPPRVLGRVNASIRSLVWGLAPMGALLGGAVGAGPGLRTALLASSLLGVASLLWIWLSPLRRTHSLHL</sequence>
<evidence type="ECO:0000256" key="2">
    <source>
        <dbReference type="ARBA" id="ARBA00022475"/>
    </source>
</evidence>
<keyword evidence="4 6" id="KW-1133">Transmembrane helix</keyword>
<evidence type="ECO:0000256" key="6">
    <source>
        <dbReference type="SAM" id="Phobius"/>
    </source>
</evidence>
<name>A0A560D4Q2_9BRAD</name>
<reference evidence="7 8" key="1">
    <citation type="submission" date="2019-06" db="EMBL/GenBank/DDBJ databases">
        <title>Genomic Encyclopedia of Type Strains, Phase IV (KMG-V): Genome sequencing to study the core and pangenomes of soil and plant-associated prokaryotes.</title>
        <authorList>
            <person name="Whitman W."/>
        </authorList>
    </citation>
    <scope>NUCLEOTIDE SEQUENCE [LARGE SCALE GENOMIC DNA]</scope>
    <source>
        <strain evidence="7 8">BR 510</strain>
    </source>
</reference>
<comment type="subcellular location">
    <subcellularLocation>
        <location evidence="1">Cell membrane</location>
        <topology evidence="1">Multi-pass membrane protein</topology>
    </subcellularLocation>
</comment>
<evidence type="ECO:0000256" key="4">
    <source>
        <dbReference type="ARBA" id="ARBA00022989"/>
    </source>
</evidence>
<gene>
    <name evidence="7" type="ORF">FBZ96_11285</name>
</gene>
<accession>A0A560D4Q2</accession>
<dbReference type="InterPro" id="IPR036259">
    <property type="entry name" value="MFS_trans_sf"/>
</dbReference>
<dbReference type="EMBL" id="VITK01000012">
    <property type="protein sequence ID" value="TWA92079.1"/>
    <property type="molecule type" value="Genomic_DNA"/>
</dbReference>
<dbReference type="STRING" id="1803665.GCA_001641335_05584"/>
<dbReference type="Proteomes" id="UP000319949">
    <property type="component" value="Unassembled WGS sequence"/>
</dbReference>
<dbReference type="InterPro" id="IPR011701">
    <property type="entry name" value="MFS"/>
</dbReference>
<feature type="transmembrane region" description="Helical" evidence="6">
    <location>
        <begin position="176"/>
        <end position="195"/>
    </location>
</feature>
<keyword evidence="5 6" id="KW-0472">Membrane</keyword>
<feature type="transmembrane region" description="Helical" evidence="6">
    <location>
        <begin position="386"/>
        <end position="404"/>
    </location>
</feature>
<feature type="transmembrane region" description="Helical" evidence="6">
    <location>
        <begin position="152"/>
        <end position="170"/>
    </location>
</feature>
<feature type="transmembrane region" description="Helical" evidence="6">
    <location>
        <begin position="82"/>
        <end position="104"/>
    </location>
</feature>
<dbReference type="Gene3D" id="1.20.1250.20">
    <property type="entry name" value="MFS general substrate transporter like domains"/>
    <property type="match status" value="1"/>
</dbReference>
<comment type="caution">
    <text evidence="7">The sequence shown here is derived from an EMBL/GenBank/DDBJ whole genome shotgun (WGS) entry which is preliminary data.</text>
</comment>
<proteinExistence type="predicted"/>